<keyword evidence="11 13" id="KW-0472">Membrane</keyword>
<dbReference type="RefSeq" id="WP_378252262.1">
    <property type="nucleotide sequence ID" value="NZ_JBHSIT010000001.1"/>
</dbReference>
<evidence type="ECO:0000256" key="12">
    <source>
        <dbReference type="SAM" id="MobiDB-lite"/>
    </source>
</evidence>
<dbReference type="EMBL" id="JBHSIT010000001">
    <property type="protein sequence ID" value="MFC4906573.1"/>
    <property type="molecule type" value="Genomic_DNA"/>
</dbReference>
<feature type="compositionally biased region" description="Low complexity" evidence="12">
    <location>
        <begin position="509"/>
        <end position="543"/>
    </location>
</feature>
<evidence type="ECO:0000256" key="5">
    <source>
        <dbReference type="ARBA" id="ARBA00022692"/>
    </source>
</evidence>
<keyword evidence="3" id="KW-1003">Cell membrane</keyword>
<proteinExistence type="predicted"/>
<dbReference type="Proteomes" id="UP001595872">
    <property type="component" value="Unassembled WGS sequence"/>
</dbReference>
<keyword evidence="6" id="KW-0479">Metal-binding</keyword>
<feature type="transmembrane region" description="Helical" evidence="13">
    <location>
        <begin position="43"/>
        <end position="63"/>
    </location>
</feature>
<feature type="transmembrane region" description="Helical" evidence="13">
    <location>
        <begin position="7"/>
        <end position="31"/>
    </location>
</feature>
<evidence type="ECO:0000256" key="9">
    <source>
        <dbReference type="ARBA" id="ARBA00022989"/>
    </source>
</evidence>
<reference evidence="16" key="1">
    <citation type="journal article" date="2019" name="Int. J. Syst. Evol. Microbiol.">
        <title>The Global Catalogue of Microorganisms (GCM) 10K type strain sequencing project: providing services to taxonomists for standard genome sequencing and annotation.</title>
        <authorList>
            <consortium name="The Broad Institute Genomics Platform"/>
            <consortium name="The Broad Institute Genome Sequencing Center for Infectious Disease"/>
            <person name="Wu L."/>
            <person name="Ma J."/>
        </authorList>
    </citation>
    <scope>NUCLEOTIDE SEQUENCE [LARGE SCALE GENOMIC DNA]</scope>
    <source>
        <strain evidence="16">KLKA75</strain>
    </source>
</reference>
<keyword evidence="4" id="KW-0645">Protease</keyword>
<keyword evidence="5 13" id="KW-0812">Transmembrane</keyword>
<dbReference type="PANTHER" id="PTHR43221">
    <property type="entry name" value="PROTEASE HTPX"/>
    <property type="match status" value="1"/>
</dbReference>
<evidence type="ECO:0000256" key="6">
    <source>
        <dbReference type="ARBA" id="ARBA00022723"/>
    </source>
</evidence>
<comment type="subcellular location">
    <subcellularLocation>
        <location evidence="2">Cell membrane</location>
        <topology evidence="2">Multi-pass membrane protein</topology>
    </subcellularLocation>
</comment>
<evidence type="ECO:0000256" key="2">
    <source>
        <dbReference type="ARBA" id="ARBA00004651"/>
    </source>
</evidence>
<organism evidence="15 16">
    <name type="scientific">Actinomadura gamaensis</name>
    <dbReference type="NCBI Taxonomy" id="1763541"/>
    <lineage>
        <taxon>Bacteria</taxon>
        <taxon>Bacillati</taxon>
        <taxon>Actinomycetota</taxon>
        <taxon>Actinomycetes</taxon>
        <taxon>Streptosporangiales</taxon>
        <taxon>Thermomonosporaceae</taxon>
        <taxon>Actinomadura</taxon>
    </lineage>
</organism>
<comment type="cofactor">
    <cofactor evidence="1">
        <name>Zn(2+)</name>
        <dbReference type="ChEBI" id="CHEBI:29105"/>
    </cofactor>
</comment>
<feature type="region of interest" description="Disordered" evidence="12">
    <location>
        <begin position="496"/>
        <end position="561"/>
    </location>
</feature>
<keyword evidence="8" id="KW-0862">Zinc</keyword>
<dbReference type="InterPro" id="IPR050083">
    <property type="entry name" value="HtpX_protease"/>
</dbReference>
<evidence type="ECO:0000256" key="7">
    <source>
        <dbReference type="ARBA" id="ARBA00022801"/>
    </source>
</evidence>
<gene>
    <name evidence="15" type="ORF">ACFPCY_04520</name>
</gene>
<evidence type="ECO:0000256" key="10">
    <source>
        <dbReference type="ARBA" id="ARBA00023049"/>
    </source>
</evidence>
<evidence type="ECO:0000256" key="8">
    <source>
        <dbReference type="ARBA" id="ARBA00022833"/>
    </source>
</evidence>
<dbReference type="CDD" id="cd07328">
    <property type="entry name" value="M48_Ste24p_like"/>
    <property type="match status" value="1"/>
</dbReference>
<dbReference type="InterPro" id="IPR001915">
    <property type="entry name" value="Peptidase_M48"/>
</dbReference>
<evidence type="ECO:0000313" key="16">
    <source>
        <dbReference type="Proteomes" id="UP001595872"/>
    </source>
</evidence>
<protein>
    <submittedName>
        <fullName evidence="15">M48 family metallopeptidase</fullName>
    </submittedName>
</protein>
<keyword evidence="16" id="KW-1185">Reference proteome</keyword>
<dbReference type="PANTHER" id="PTHR43221:SF1">
    <property type="entry name" value="PROTEASE HTPX"/>
    <property type="match status" value="1"/>
</dbReference>
<evidence type="ECO:0000313" key="15">
    <source>
        <dbReference type="EMBL" id="MFC4906573.1"/>
    </source>
</evidence>
<evidence type="ECO:0000256" key="1">
    <source>
        <dbReference type="ARBA" id="ARBA00001947"/>
    </source>
</evidence>
<evidence type="ECO:0000256" key="11">
    <source>
        <dbReference type="ARBA" id="ARBA00023136"/>
    </source>
</evidence>
<keyword evidence="9 13" id="KW-1133">Transmembrane helix</keyword>
<dbReference type="Pfam" id="PF01435">
    <property type="entry name" value="Peptidase_M48"/>
    <property type="match status" value="1"/>
</dbReference>
<accession>A0ABV9TR35</accession>
<feature type="domain" description="Peptidase M48" evidence="14">
    <location>
        <begin position="83"/>
        <end position="304"/>
    </location>
</feature>
<comment type="caution">
    <text evidence="15">The sequence shown here is derived from an EMBL/GenBank/DDBJ whole genome shotgun (WGS) entry which is preliminary data.</text>
</comment>
<evidence type="ECO:0000256" key="3">
    <source>
        <dbReference type="ARBA" id="ARBA00022475"/>
    </source>
</evidence>
<sequence>MTTTLRAVLALTLLAGFYVLVGLVIAVTVAADALFLTHPSHLAALKGVIVLTVAALALLRALFMVGRKQDGADDYGRIVGPDEEPELWREVTALAAAVGTAPPDEIRIVPDVNAAVMEETSWLGLRAKRRRMFVGLPLLSLLTRSELASVLGHELGHYSGSHTRLGQPTYRGRVALVRTIGGLGNHPFVQRLFIWYAKLYFRISEAVSRRQELEADEFAVRIAGRRAASEALTKVHIAGAAWQAYGSEYLPMIGAAKARPTELYGGLRRLLDGQRERFLNEANSAETSAYDSHPSLPDRLAAIARLPESPVRVDDRSAWTVLRDPAGAERAIEAELWSEEARALPAVPWEELTARALYNAGNAEAVSDLLVAAQRINGAPAPTLGGAFAAVSAGRFAELAAGLRRLGWQGTGDDRALVENVLVRAVQGVLVETGKARWVLSWQGPATLRDASGAEVDVKDLVARVVANPAASGELRAFLEHYGVPAEHQPAFLAAQQSPPVQPAPVQPAPAHAQPPQGQPSPAQGQHAQGQHAQGQHAQGQHAQGREFPSQPPFPQAPAPR</sequence>
<evidence type="ECO:0000256" key="13">
    <source>
        <dbReference type="SAM" id="Phobius"/>
    </source>
</evidence>
<keyword evidence="10" id="KW-0482">Metalloprotease</keyword>
<evidence type="ECO:0000256" key="4">
    <source>
        <dbReference type="ARBA" id="ARBA00022670"/>
    </source>
</evidence>
<feature type="compositionally biased region" description="Pro residues" evidence="12">
    <location>
        <begin position="550"/>
        <end position="561"/>
    </location>
</feature>
<keyword evidence="7" id="KW-0378">Hydrolase</keyword>
<dbReference type="Gene3D" id="3.30.2010.10">
    <property type="entry name" value="Metalloproteases ('zincins'), catalytic domain"/>
    <property type="match status" value="1"/>
</dbReference>
<evidence type="ECO:0000259" key="14">
    <source>
        <dbReference type="Pfam" id="PF01435"/>
    </source>
</evidence>
<name>A0ABV9TR35_9ACTN</name>